<dbReference type="Proteomes" id="UP000199603">
    <property type="component" value="Unassembled WGS sequence"/>
</dbReference>
<sequence>MSALSACTPASSPKRIDLVLIGARGRVGSAFRARLAERSEILRAGLGIDLRLRAAYDRRGLAESEHGLDPIGVDALLAPRSAGDLDRLWARVGSAAHTVAVDCTASDEVAADYPALLGRGIAIAAANKHAGARPWAFYSTLQERARRTPWHYETTVGAAIPVLGPLRDLRLRGERVLGIRGLLSGSLSYLLSRLHEGAAFSEAVIEARDLGYTEPDPLEDLGGQDVARKLLILGREAGFPLEPKQIAVEPLTTASAIHGDALQKALRAEDAHWRERITAAKARGERLVVVARVGPAGGRVGVASLPLDDVLASARPRENVLEIRTDLQQQPPLTLRGPGAGAEVTAAGVFSDVLAAAQRLSL</sequence>
<keyword evidence="16" id="KW-1185">Reference proteome</keyword>
<accession>A0A1G6SEL7</accession>
<dbReference type="UniPathway" id="UPA00051">
    <property type="reaction ID" value="UER00465"/>
</dbReference>
<dbReference type="AlphaFoldDB" id="A0A1G6SEL7"/>
<comment type="cofactor">
    <cofactor evidence="1">
        <name>a metal cation</name>
        <dbReference type="ChEBI" id="CHEBI:25213"/>
    </cofactor>
</comment>
<evidence type="ECO:0000256" key="9">
    <source>
        <dbReference type="ARBA" id="ARBA00023167"/>
    </source>
</evidence>
<keyword evidence="6" id="KW-0791">Threonine biosynthesis</keyword>
<comment type="similarity">
    <text evidence="12">Belongs to the homoserine dehydrogenase family.</text>
</comment>
<comment type="catalytic activity">
    <reaction evidence="10">
        <text>L-homoserine + NADP(+) = L-aspartate 4-semialdehyde + NADPH + H(+)</text>
        <dbReference type="Rhea" id="RHEA:15761"/>
        <dbReference type="ChEBI" id="CHEBI:15378"/>
        <dbReference type="ChEBI" id="CHEBI:57476"/>
        <dbReference type="ChEBI" id="CHEBI:57783"/>
        <dbReference type="ChEBI" id="CHEBI:58349"/>
        <dbReference type="ChEBI" id="CHEBI:537519"/>
        <dbReference type="EC" id="1.1.1.3"/>
    </reaction>
    <physiologicalReaction direction="right-to-left" evidence="10">
        <dbReference type="Rhea" id="RHEA:15763"/>
    </physiologicalReaction>
</comment>
<evidence type="ECO:0000256" key="5">
    <source>
        <dbReference type="ARBA" id="ARBA00022605"/>
    </source>
</evidence>
<dbReference type="SUPFAM" id="SSF55347">
    <property type="entry name" value="Glyceraldehyde-3-phosphate dehydrogenase-like, C-terminal domain"/>
    <property type="match status" value="1"/>
</dbReference>
<reference evidence="15 16" key="1">
    <citation type="submission" date="2016-10" db="EMBL/GenBank/DDBJ databases">
        <authorList>
            <person name="de Groot N.N."/>
        </authorList>
    </citation>
    <scope>NUCLEOTIDE SEQUENCE [LARGE SCALE GENOMIC DNA]</scope>
    <source>
        <strain evidence="15 16">DSM 16957</strain>
    </source>
</reference>
<dbReference type="InterPro" id="IPR019811">
    <property type="entry name" value="HDH_CS"/>
</dbReference>
<organism evidence="15 16">
    <name type="scientific">Aquimonas voraii</name>
    <dbReference type="NCBI Taxonomy" id="265719"/>
    <lineage>
        <taxon>Bacteria</taxon>
        <taxon>Pseudomonadati</taxon>
        <taxon>Pseudomonadota</taxon>
        <taxon>Gammaproteobacteria</taxon>
        <taxon>Lysobacterales</taxon>
        <taxon>Lysobacteraceae</taxon>
        <taxon>Aquimonas</taxon>
    </lineage>
</organism>
<comment type="pathway">
    <text evidence="2">Amino-acid biosynthesis; L-threonine biosynthesis; L-threonine from L-aspartate: step 3/5.</text>
</comment>
<evidence type="ECO:0000256" key="3">
    <source>
        <dbReference type="ARBA" id="ARBA00005062"/>
    </source>
</evidence>
<protein>
    <recommendedName>
        <fullName evidence="4">homoserine dehydrogenase</fullName>
        <ecNumber evidence="4">1.1.1.3</ecNumber>
    </recommendedName>
</protein>
<evidence type="ECO:0000256" key="1">
    <source>
        <dbReference type="ARBA" id="ARBA00001920"/>
    </source>
</evidence>
<dbReference type="Gene3D" id="3.40.50.720">
    <property type="entry name" value="NAD(P)-binding Rossmann-like Domain"/>
    <property type="match status" value="1"/>
</dbReference>
<evidence type="ECO:0000256" key="7">
    <source>
        <dbReference type="ARBA" id="ARBA00022857"/>
    </source>
</evidence>
<evidence type="ECO:0000256" key="11">
    <source>
        <dbReference type="ARBA" id="ARBA00049031"/>
    </source>
</evidence>
<comment type="catalytic activity">
    <reaction evidence="11">
        <text>L-homoserine + NAD(+) = L-aspartate 4-semialdehyde + NADH + H(+)</text>
        <dbReference type="Rhea" id="RHEA:15757"/>
        <dbReference type="ChEBI" id="CHEBI:15378"/>
        <dbReference type="ChEBI" id="CHEBI:57476"/>
        <dbReference type="ChEBI" id="CHEBI:57540"/>
        <dbReference type="ChEBI" id="CHEBI:57945"/>
        <dbReference type="ChEBI" id="CHEBI:537519"/>
        <dbReference type="EC" id="1.1.1.3"/>
    </reaction>
    <physiologicalReaction direction="right-to-left" evidence="11">
        <dbReference type="Rhea" id="RHEA:15759"/>
    </physiologicalReaction>
</comment>
<dbReference type="EMBL" id="FNAG01000001">
    <property type="protein sequence ID" value="SDD15309.1"/>
    <property type="molecule type" value="Genomic_DNA"/>
</dbReference>
<dbReference type="PANTHER" id="PTHR43070:SF3">
    <property type="entry name" value="HOMOSERINE DEHYDROGENASE"/>
    <property type="match status" value="1"/>
</dbReference>
<evidence type="ECO:0000313" key="16">
    <source>
        <dbReference type="Proteomes" id="UP000199603"/>
    </source>
</evidence>
<evidence type="ECO:0000256" key="2">
    <source>
        <dbReference type="ARBA" id="ARBA00005056"/>
    </source>
</evidence>
<dbReference type="PANTHER" id="PTHR43070">
    <property type="match status" value="1"/>
</dbReference>
<dbReference type="GO" id="GO:0004412">
    <property type="term" value="F:homoserine dehydrogenase activity"/>
    <property type="evidence" value="ECO:0007669"/>
    <property type="project" value="UniProtKB-EC"/>
</dbReference>
<dbReference type="GO" id="GO:0009086">
    <property type="term" value="P:methionine biosynthetic process"/>
    <property type="evidence" value="ECO:0007669"/>
    <property type="project" value="UniProtKB-KW"/>
</dbReference>
<dbReference type="InterPro" id="IPR011147">
    <property type="entry name" value="Bifunc_Aspkin/hSer_DH"/>
</dbReference>
<dbReference type="InterPro" id="IPR036291">
    <property type="entry name" value="NAD(P)-bd_dom_sf"/>
</dbReference>
<dbReference type="InterPro" id="IPR001342">
    <property type="entry name" value="HDH_cat"/>
</dbReference>
<keyword evidence="7" id="KW-0521">NADP</keyword>
<keyword evidence="5" id="KW-0028">Amino-acid biosynthesis</keyword>
<evidence type="ECO:0000256" key="4">
    <source>
        <dbReference type="ARBA" id="ARBA00013213"/>
    </source>
</evidence>
<dbReference type="EC" id="1.1.1.3" evidence="4"/>
<evidence type="ECO:0000256" key="6">
    <source>
        <dbReference type="ARBA" id="ARBA00022697"/>
    </source>
</evidence>
<dbReference type="InterPro" id="IPR005106">
    <property type="entry name" value="Asp/hSer_DH_NAD-bd"/>
</dbReference>
<dbReference type="PROSITE" id="PS01042">
    <property type="entry name" value="HOMOSER_DHGENASE"/>
    <property type="match status" value="1"/>
</dbReference>
<dbReference type="GO" id="GO:0050661">
    <property type="term" value="F:NADP binding"/>
    <property type="evidence" value="ECO:0007669"/>
    <property type="project" value="InterPro"/>
</dbReference>
<evidence type="ECO:0000256" key="8">
    <source>
        <dbReference type="ARBA" id="ARBA00023002"/>
    </source>
</evidence>
<feature type="domain" description="Homoserine dehydrogenase catalytic" evidence="13">
    <location>
        <begin position="161"/>
        <end position="354"/>
    </location>
</feature>
<evidence type="ECO:0000259" key="14">
    <source>
        <dbReference type="Pfam" id="PF03447"/>
    </source>
</evidence>
<keyword evidence="8" id="KW-0560">Oxidoreductase</keyword>
<dbReference type="RefSeq" id="WP_176763975.1">
    <property type="nucleotide sequence ID" value="NZ_FNAG01000001.1"/>
</dbReference>
<gene>
    <name evidence="15" type="ORF">SAMN04488509_101464</name>
</gene>
<proteinExistence type="inferred from homology"/>
<evidence type="ECO:0000313" key="15">
    <source>
        <dbReference type="EMBL" id="SDD15309.1"/>
    </source>
</evidence>
<dbReference type="Gene3D" id="3.30.360.10">
    <property type="entry name" value="Dihydrodipicolinate Reductase, domain 2"/>
    <property type="match status" value="1"/>
</dbReference>
<name>A0A1G6SEL7_9GAMM</name>
<comment type="pathway">
    <text evidence="3">Amino-acid biosynthesis; L-methionine biosynthesis via de novo pathway; L-homoserine from L-aspartate: step 3/3.</text>
</comment>
<evidence type="ECO:0000256" key="10">
    <source>
        <dbReference type="ARBA" id="ARBA00048841"/>
    </source>
</evidence>
<dbReference type="GO" id="GO:0009088">
    <property type="term" value="P:threonine biosynthetic process"/>
    <property type="evidence" value="ECO:0007669"/>
    <property type="project" value="UniProtKB-UniPathway"/>
</dbReference>
<dbReference type="STRING" id="265719.SAMN04488509_101464"/>
<dbReference type="Pfam" id="PF00742">
    <property type="entry name" value="Homoserine_dh"/>
    <property type="match status" value="1"/>
</dbReference>
<evidence type="ECO:0000256" key="12">
    <source>
        <dbReference type="RuleBase" id="RU004171"/>
    </source>
</evidence>
<keyword evidence="9" id="KW-0486">Methionine biosynthesis</keyword>
<dbReference type="Pfam" id="PF03447">
    <property type="entry name" value="NAD_binding_3"/>
    <property type="match status" value="1"/>
</dbReference>
<dbReference type="SUPFAM" id="SSF51735">
    <property type="entry name" value="NAD(P)-binding Rossmann-fold domains"/>
    <property type="match status" value="1"/>
</dbReference>
<evidence type="ECO:0000259" key="13">
    <source>
        <dbReference type="Pfam" id="PF00742"/>
    </source>
</evidence>
<dbReference type="UniPathway" id="UPA00050">
    <property type="reaction ID" value="UER00063"/>
</dbReference>
<feature type="domain" description="Aspartate/homoserine dehydrogenase NAD-binding" evidence="14">
    <location>
        <begin position="25"/>
        <end position="148"/>
    </location>
</feature>